<dbReference type="PANTHER" id="PTHR35580:SF1">
    <property type="entry name" value="PHYTASE-LIKE DOMAIN-CONTAINING PROTEIN"/>
    <property type="match status" value="1"/>
</dbReference>
<dbReference type="Gene3D" id="2.60.40.10">
    <property type="entry name" value="Immunoglobulins"/>
    <property type="match status" value="1"/>
</dbReference>
<dbReference type="AlphaFoldDB" id="A0A5B7ZZI8"/>
<dbReference type="RefSeq" id="WP_139515800.1">
    <property type="nucleotide sequence ID" value="NZ_CP040896.1"/>
</dbReference>
<evidence type="ECO:0000313" key="3">
    <source>
        <dbReference type="EMBL" id="QDA60624.1"/>
    </source>
</evidence>
<sequence length="1164" mass="123080">MLYSTLRFLCLLLLLAGAFGASGKVATPLPEARTLEFVENRGQWDAHARYMAELPSGRLFLTNTGFTFALVDPQALHAHYEQSHTNATSSALPDKLRAHAYSVTFEGANAKPKLTGVEATPGTRNYFRGSDAKQWADGAQGFHEVTYGDVYPGVGVHLYENQEKLEYDFTVAAGAKPSAIRLRYTGADQLGLDNGRLVIRTSVGTVTEQAPLAWQQVGERRIAVPCEFVLSKNVISFKLGTYNQKLPLVIDPTIVFSSFTGSTADNWGFTATYDAQGNLYSGGIVFGIGYPATTGAYDVSFNGIIDMAIIKYNPSVNGAASRLYATYLGGNQADAPHSMVVNARNELLILGSTSSRDYPVTSSAYQSAFGGGIAVSGSFLNGIPYTNGSDLVVTCLSSDGQKLLSSTYLGGSNNDGLVQASATTSSPLVRNYGDQFRGDILTDANNNVYIASATASANFPIVNGFQRTLGGLTDGVVCKLTPNLSQLTWSTYLGGNQYDATYSLQLAANGEVFVCGGTTSTNFAFSTDGYQPKAQGDVDGYVARIRPDGQGLIRASYVGTSKSDQAYFIQLDGDGDVYLLGQSKGVMPITAGTYNVRTSGQYILKFDADLKNVLLGTTIGVRSTNSESAISFSPTAFLVDDCERIYVCGWGGGPNTIGPYYNGTTDGLATTSDGLQRTTDGEDFYLAELSPGAATLEYATFLGGSGVNEHVDGGTSRFDKRGYVYHAVCGGCQGRQAFPFPPGVNTYSTRNGSTNCNNAAFKFDFGARIADPGPRRYICLSAGPVTLGGTPAGGVWQGPGVTAAPGGGYLFTPSVAKVGSSILTYTAAATGTCLTTRSVRYIVMPEPVMTFALPPEVCRNSAALTLTATPSPGGTFSGPGVTGNVFDPARAGVGQHTITYSLTDTLGCGAVSRTIIVSAPPVVAAGPDSTLCADQIKAFRLRGATPAGGTWSGTGVSADGLFTPPNTNGRGAVISLKYTYGKTGCDMSATKTITLAPVSSSSVSLNVPECTAAPQYTGLAPLTIQFQPSLMGGTYSWDFGDNTPIATEAAPTHEFTKPGTYKVQLTARYAGCVVVTQFAPVEVGAVFVPNIITPNGDGKNDQFMPTFSCQPATLKVFSRWGAKVYETDDYRNDWRGDNLADGVYYYHLRDTEGRWVKGWVEVKR</sequence>
<reference evidence="3 4" key="1">
    <citation type="submission" date="2019-06" db="EMBL/GenBank/DDBJ databases">
        <authorList>
            <person name="Srinivasan S."/>
        </authorList>
    </citation>
    <scope>NUCLEOTIDE SEQUENCE [LARGE SCALE GENOMIC DNA]</scope>
    <source>
        <strain evidence="3 4">17J68-5</strain>
    </source>
</reference>
<feature type="chain" id="PRO_5023033097" evidence="1">
    <location>
        <begin position="24"/>
        <end position="1164"/>
    </location>
</feature>
<dbReference type="InterPro" id="IPR035986">
    <property type="entry name" value="PKD_dom_sf"/>
</dbReference>
<dbReference type="Pfam" id="PF25778">
    <property type="entry name" value="DUF7948"/>
    <property type="match status" value="1"/>
</dbReference>
<dbReference type="InterPro" id="IPR052918">
    <property type="entry name" value="Motility_Chemotaxis_Reg"/>
</dbReference>
<dbReference type="OrthoDB" id="1652165at2"/>
<dbReference type="Proteomes" id="UP000305398">
    <property type="component" value="Chromosome"/>
</dbReference>
<dbReference type="CDD" id="cd00146">
    <property type="entry name" value="PKD"/>
    <property type="match status" value="1"/>
</dbReference>
<name>A0A5B7ZZI8_9BACT</name>
<dbReference type="SUPFAM" id="SSF49299">
    <property type="entry name" value="PKD domain"/>
    <property type="match status" value="1"/>
</dbReference>
<dbReference type="KEGG" id="hyj:FHG12_11160"/>
<dbReference type="Pfam" id="PF13585">
    <property type="entry name" value="CHU_C"/>
    <property type="match status" value="1"/>
</dbReference>
<feature type="signal peptide" evidence="1">
    <location>
        <begin position="1"/>
        <end position="23"/>
    </location>
</feature>
<dbReference type="Pfam" id="PF18911">
    <property type="entry name" value="PKD_4"/>
    <property type="match status" value="1"/>
</dbReference>
<gene>
    <name evidence="3" type="ORF">FHG12_11160</name>
</gene>
<dbReference type="InterPro" id="IPR057708">
    <property type="entry name" value="DUF7948"/>
</dbReference>
<dbReference type="PANTHER" id="PTHR35580">
    <property type="entry name" value="CELL SURFACE GLYCOPROTEIN (S-LAYER PROTEIN)-LIKE PROTEIN"/>
    <property type="match status" value="1"/>
</dbReference>
<evidence type="ECO:0000259" key="2">
    <source>
        <dbReference type="PROSITE" id="PS50093"/>
    </source>
</evidence>
<keyword evidence="4" id="KW-1185">Reference proteome</keyword>
<dbReference type="InterPro" id="IPR022409">
    <property type="entry name" value="PKD/Chitinase_dom"/>
</dbReference>
<dbReference type="InterPro" id="IPR000601">
    <property type="entry name" value="PKD_dom"/>
</dbReference>
<accession>A0A5B7ZZI8</accession>
<dbReference type="SMART" id="SM00089">
    <property type="entry name" value="PKD"/>
    <property type="match status" value="1"/>
</dbReference>
<protein>
    <submittedName>
        <fullName evidence="3">PKD domain-containing protein</fullName>
    </submittedName>
</protein>
<dbReference type="EMBL" id="CP040896">
    <property type="protein sequence ID" value="QDA60624.1"/>
    <property type="molecule type" value="Genomic_DNA"/>
</dbReference>
<feature type="domain" description="PKD" evidence="2">
    <location>
        <begin position="1034"/>
        <end position="1067"/>
    </location>
</feature>
<dbReference type="PROSITE" id="PS50093">
    <property type="entry name" value="PKD"/>
    <property type="match status" value="1"/>
</dbReference>
<dbReference type="InterPro" id="IPR013783">
    <property type="entry name" value="Ig-like_fold"/>
</dbReference>
<organism evidence="3 4">
    <name type="scientific">Hymenobacter jejuensis</name>
    <dbReference type="NCBI Taxonomy" id="2502781"/>
    <lineage>
        <taxon>Bacteria</taxon>
        <taxon>Pseudomonadati</taxon>
        <taxon>Bacteroidota</taxon>
        <taxon>Cytophagia</taxon>
        <taxon>Cytophagales</taxon>
        <taxon>Hymenobacteraceae</taxon>
        <taxon>Hymenobacter</taxon>
    </lineage>
</organism>
<evidence type="ECO:0000313" key="4">
    <source>
        <dbReference type="Proteomes" id="UP000305398"/>
    </source>
</evidence>
<proteinExistence type="predicted"/>
<evidence type="ECO:0000256" key="1">
    <source>
        <dbReference type="SAM" id="SignalP"/>
    </source>
</evidence>
<keyword evidence="1" id="KW-0732">Signal</keyword>